<dbReference type="RefSeq" id="WP_137979551.1">
    <property type="nucleotide sequence ID" value="NZ_BAAASO010000002.1"/>
</dbReference>
<comment type="caution">
    <text evidence="1">The sequence shown here is derived from an EMBL/GenBank/DDBJ whole genome shotgun (WGS) entry which is preliminary data.</text>
</comment>
<accession>A0A4D4LBN8</accession>
<evidence type="ECO:0000313" key="1">
    <source>
        <dbReference type="EMBL" id="GDY56616.1"/>
    </source>
</evidence>
<evidence type="ECO:0000313" key="2">
    <source>
        <dbReference type="Proteomes" id="UP000301309"/>
    </source>
</evidence>
<dbReference type="OrthoDB" id="10013738at2"/>
<dbReference type="EMBL" id="BJHW01000001">
    <property type="protein sequence ID" value="GDY56616.1"/>
    <property type="molecule type" value="Genomic_DNA"/>
</dbReference>
<organism evidence="1 2">
    <name type="scientific">Streptomyces violaceusniger</name>
    <dbReference type="NCBI Taxonomy" id="68280"/>
    <lineage>
        <taxon>Bacteria</taxon>
        <taxon>Bacillati</taxon>
        <taxon>Actinomycetota</taxon>
        <taxon>Actinomycetes</taxon>
        <taxon>Kitasatosporales</taxon>
        <taxon>Streptomycetaceae</taxon>
        <taxon>Streptomyces</taxon>
        <taxon>Streptomyces violaceusniger group</taxon>
    </lineage>
</organism>
<dbReference type="Proteomes" id="UP000301309">
    <property type="component" value="Unassembled WGS sequence"/>
</dbReference>
<proteinExistence type="predicted"/>
<name>A0A4D4LBN8_STRVO</name>
<gene>
    <name evidence="1" type="ORF">SVIO_072390</name>
</gene>
<keyword evidence="2" id="KW-1185">Reference proteome</keyword>
<protein>
    <submittedName>
        <fullName evidence="1">Uncharacterized protein</fullName>
    </submittedName>
</protein>
<reference evidence="1 2" key="1">
    <citation type="journal article" date="2020" name="Int. J. Syst. Evol. Microbiol.">
        <title>Reclassification of Streptomyces castelarensis and Streptomyces sporoclivatus as later heterotypic synonyms of Streptomyces antimycoticus.</title>
        <authorList>
            <person name="Komaki H."/>
            <person name="Tamura T."/>
        </authorList>
    </citation>
    <scope>NUCLEOTIDE SEQUENCE [LARGE SCALE GENOMIC DNA]</scope>
    <source>
        <strain evidence="1 2">NBRC 13459</strain>
    </source>
</reference>
<sequence length="429" mass="48074">MARVDGNLKYNLLMHRRLFLTDTSILLTPPLLQLLADSNSEYRIFLQDGSIVPAMRPSANSFADVARQVIKGGNYAELSEDDIQFYAGKLDGAGPRLAYTDPANQDLMNDLAGEALIQPDYWTREIERPFPQELANDLTRSVMEEMREHERTNFRQTEFWHFAEKIHRSGASDLSQIIRVEATIHSLGVMAINFNIPLIVPAPYAQPAGRVYGTGSPIREAGDSVVLGWPTEGEVREAKRAIYLVAQELTPQQIYEIRQSVEFQNYVRLLEKADRLHEASPQDRTTPEDVAVESANLVKNAFLSYRDDLNILASIAAEGKLQKRRFLQKVSKTVKVGGPGAPIVVGYAAHQMAAGSSMDPDLVTNLARGAAAACVWMVNKYGPSKMIAKEESRAQVAQARIRRNDHVKVEFFGPVDDRYWWLYGDEPPE</sequence>
<dbReference type="AlphaFoldDB" id="A0A4D4LBN8"/>